<dbReference type="InterPro" id="IPR000891">
    <property type="entry name" value="PYR_CT"/>
</dbReference>
<protein>
    <recommendedName>
        <fullName evidence="8">Citramalate synthase</fullName>
        <ecNumber evidence="8">2.3.3.21</ecNumber>
    </recommendedName>
</protein>
<dbReference type="GO" id="GO:0003852">
    <property type="term" value="F:2-isopropylmalate synthase activity"/>
    <property type="evidence" value="ECO:0007669"/>
    <property type="project" value="InterPro"/>
</dbReference>
<evidence type="ECO:0000256" key="2">
    <source>
        <dbReference type="ARBA" id="ARBA00006154"/>
    </source>
</evidence>
<dbReference type="Pfam" id="PF08502">
    <property type="entry name" value="LeuA_dimer"/>
    <property type="match status" value="1"/>
</dbReference>
<evidence type="ECO:0000256" key="4">
    <source>
        <dbReference type="ARBA" id="ARBA00022624"/>
    </source>
</evidence>
<dbReference type="EC" id="2.3.3.21" evidence="8"/>
<dbReference type="PROSITE" id="PS00815">
    <property type="entry name" value="AIPM_HOMOCIT_SYNTH_1"/>
    <property type="match status" value="1"/>
</dbReference>
<dbReference type="AlphaFoldDB" id="A0A2R8AVX7"/>
<dbReference type="PANTHER" id="PTHR43538">
    <property type="entry name" value="ALPHA-IPM SYNTHASE/HOMOCITRATE SYNTHASE"/>
    <property type="match status" value="1"/>
</dbReference>
<dbReference type="SUPFAM" id="SSF51569">
    <property type="entry name" value="Aldolase"/>
    <property type="match status" value="1"/>
</dbReference>
<organism evidence="11 12">
    <name type="scientific">Pseudoprimorskyibacter insulae</name>
    <dbReference type="NCBI Taxonomy" id="1695997"/>
    <lineage>
        <taxon>Bacteria</taxon>
        <taxon>Pseudomonadati</taxon>
        <taxon>Pseudomonadota</taxon>
        <taxon>Alphaproteobacteria</taxon>
        <taxon>Rhodobacterales</taxon>
        <taxon>Paracoccaceae</taxon>
        <taxon>Pseudoprimorskyibacter</taxon>
    </lineage>
</organism>
<dbReference type="Gene3D" id="3.30.160.270">
    <property type="match status" value="1"/>
</dbReference>
<keyword evidence="11" id="KW-0012">Acyltransferase</keyword>
<keyword evidence="12" id="KW-1185">Reference proteome</keyword>
<dbReference type="SMART" id="SM00917">
    <property type="entry name" value="LeuA_dimer"/>
    <property type="match status" value="1"/>
</dbReference>
<dbReference type="PANTHER" id="PTHR43538:SF1">
    <property type="entry name" value="(R)-CITRAMALATE SYNTHASE"/>
    <property type="match status" value="1"/>
</dbReference>
<dbReference type="Pfam" id="PF00682">
    <property type="entry name" value="HMGL-like"/>
    <property type="match status" value="1"/>
</dbReference>
<proteinExistence type="inferred from homology"/>
<dbReference type="InterPro" id="IPR036230">
    <property type="entry name" value="LeuA_allosteric_dom_sf"/>
</dbReference>
<dbReference type="InterPro" id="IPR013709">
    <property type="entry name" value="2-isopropylmalate_synth_dimer"/>
</dbReference>
<dbReference type="InterPro" id="IPR054691">
    <property type="entry name" value="LeuA/HCS_post-cat"/>
</dbReference>
<dbReference type="InterPro" id="IPR002034">
    <property type="entry name" value="AIPM/Hcit_synth_CS"/>
</dbReference>
<evidence type="ECO:0000256" key="9">
    <source>
        <dbReference type="RuleBase" id="RU003523"/>
    </source>
</evidence>
<comment type="pathway">
    <text evidence="1">Amino-acid biosynthesis; L-isoleucine biosynthesis; 2-oxobutanoate from pyruvate: step 1/3.</text>
</comment>
<feature type="domain" description="Pyruvate carboxyltransferase" evidence="10">
    <location>
        <begin position="6"/>
        <end position="272"/>
    </location>
</feature>
<comment type="catalytic activity">
    <reaction evidence="7">
        <text>pyruvate + acetyl-CoA + H2O = (3R)-citramalate + CoA + H(+)</text>
        <dbReference type="Rhea" id="RHEA:19045"/>
        <dbReference type="ChEBI" id="CHEBI:15361"/>
        <dbReference type="ChEBI" id="CHEBI:15377"/>
        <dbReference type="ChEBI" id="CHEBI:15378"/>
        <dbReference type="ChEBI" id="CHEBI:30934"/>
        <dbReference type="ChEBI" id="CHEBI:57287"/>
        <dbReference type="ChEBI" id="CHEBI:57288"/>
        <dbReference type="EC" id="2.3.3.21"/>
    </reaction>
</comment>
<comment type="similarity">
    <text evidence="2 9">Belongs to the alpha-IPM synthase/homocitrate synthase family.</text>
</comment>
<evidence type="ECO:0000256" key="1">
    <source>
        <dbReference type="ARBA" id="ARBA00004743"/>
    </source>
</evidence>
<evidence type="ECO:0000259" key="10">
    <source>
        <dbReference type="PROSITE" id="PS50991"/>
    </source>
</evidence>
<evidence type="ECO:0000313" key="12">
    <source>
        <dbReference type="Proteomes" id="UP000244904"/>
    </source>
</evidence>
<keyword evidence="4" id="KW-0412">Isoleucine biosynthesis</keyword>
<evidence type="ECO:0000256" key="5">
    <source>
        <dbReference type="ARBA" id="ARBA00022679"/>
    </source>
</evidence>
<dbReference type="OrthoDB" id="9803573at2"/>
<sequence length="539" mass="58016">MGAERLYIYDTTLRDGQQTQGVQFSTAEKLRIAAALDGLGVDYIEGGWPGANPTDSAFFEQPLQTKAKVAAFGMTKRAGRSAENDDVLAAVMNAGTKAVCLVGKTHDFHVETALGITLEENVENIRASIAHIVADGREALFDAEHFFDGYKANPGYALTCCKAAYEAGARWVVLCDTNGGTLPGEIGQIVAAVIASGIPGDRVGIHTHNDTECAVAGSLAAVMAGARQVQGTLNGLGERCGNANLTTLIPTLLLKEPYASKFDIGVTLDALKGMRKVSRMLDDILNRVPMKQAPYVGASAFAHKAGLHASAILKDPSTYEHVDPGVVGNSRIIPMSNQAGQSNLIRRLSEAGLEVEKGDPALARILERIKQRETDGYSYDTAQASFELLARDELGLLPEFFEVKRYRVTVERRKNKYNQMVSLSEAVVVVKVDGEKKLSVSESMDEAGCDRGPVNALSRALAKDLGPYQEQIDDMRLVDFKVRITQGGTEAVTRVVIDSEDGQGKRWSTVGVSPNIVDASFEALLDAVRWKLVRDGAKG</sequence>
<dbReference type="Gene3D" id="1.10.238.260">
    <property type="match status" value="1"/>
</dbReference>
<dbReference type="GO" id="GO:0043714">
    <property type="term" value="F:(R)-citramalate synthase activity"/>
    <property type="evidence" value="ECO:0007669"/>
    <property type="project" value="UniProtKB-UniRule"/>
</dbReference>
<dbReference type="UniPathway" id="UPA00047">
    <property type="reaction ID" value="UER00066"/>
</dbReference>
<dbReference type="RefSeq" id="WP_108886034.1">
    <property type="nucleotide sequence ID" value="NZ_OMOJ01000003.1"/>
</dbReference>
<accession>A0A2R8AVX7</accession>
<keyword evidence="6" id="KW-0100">Branched-chain amino acid biosynthesis</keyword>
<keyword evidence="3" id="KW-0028">Amino-acid biosynthesis</keyword>
<evidence type="ECO:0000256" key="7">
    <source>
        <dbReference type="ARBA" id="ARBA00048263"/>
    </source>
</evidence>
<dbReference type="EMBL" id="OMOJ01000003">
    <property type="protein sequence ID" value="SPF80160.1"/>
    <property type="molecule type" value="Genomic_DNA"/>
</dbReference>
<dbReference type="InterPro" id="IPR013785">
    <property type="entry name" value="Aldolase_TIM"/>
</dbReference>
<keyword evidence="5 9" id="KW-0808">Transferase</keyword>
<dbReference type="PROSITE" id="PS50991">
    <property type="entry name" value="PYR_CT"/>
    <property type="match status" value="1"/>
</dbReference>
<dbReference type="GO" id="GO:0009097">
    <property type="term" value="P:isoleucine biosynthetic process"/>
    <property type="evidence" value="ECO:0007669"/>
    <property type="project" value="UniProtKB-UniRule"/>
</dbReference>
<dbReference type="SUPFAM" id="SSF110921">
    <property type="entry name" value="2-isopropylmalate synthase LeuA, allosteric (dimerisation) domain"/>
    <property type="match status" value="1"/>
</dbReference>
<dbReference type="CDD" id="cd07941">
    <property type="entry name" value="DRE_TIM_LeuA3"/>
    <property type="match status" value="1"/>
</dbReference>
<evidence type="ECO:0000256" key="8">
    <source>
        <dbReference type="NCBIfam" id="TIGR00977"/>
    </source>
</evidence>
<dbReference type="Proteomes" id="UP000244904">
    <property type="component" value="Unassembled WGS sequence"/>
</dbReference>
<dbReference type="GO" id="GO:0009098">
    <property type="term" value="P:L-leucine biosynthetic process"/>
    <property type="evidence" value="ECO:0007669"/>
    <property type="project" value="InterPro"/>
</dbReference>
<evidence type="ECO:0000256" key="6">
    <source>
        <dbReference type="ARBA" id="ARBA00023304"/>
    </source>
</evidence>
<evidence type="ECO:0000256" key="3">
    <source>
        <dbReference type="ARBA" id="ARBA00022605"/>
    </source>
</evidence>
<reference evidence="12" key="1">
    <citation type="submission" date="2018-03" db="EMBL/GenBank/DDBJ databases">
        <authorList>
            <person name="Rodrigo-Torres L."/>
            <person name="Arahal R. D."/>
            <person name="Lucena T."/>
        </authorList>
    </citation>
    <scope>NUCLEOTIDE SEQUENCE [LARGE SCALE GENOMIC DNA]</scope>
    <source>
        <strain evidence="12">CECT 8871</strain>
    </source>
</reference>
<dbReference type="Gene3D" id="3.20.20.70">
    <property type="entry name" value="Aldolase class I"/>
    <property type="match status" value="1"/>
</dbReference>
<dbReference type="InterPro" id="IPR005675">
    <property type="entry name" value="Citramal_synthase"/>
</dbReference>
<dbReference type="Pfam" id="PF22617">
    <property type="entry name" value="HCS_D2"/>
    <property type="match status" value="1"/>
</dbReference>
<evidence type="ECO:0000313" key="11">
    <source>
        <dbReference type="EMBL" id="SPF80160.1"/>
    </source>
</evidence>
<gene>
    <name evidence="11" type="primary">cimA</name>
    <name evidence="11" type="ORF">PRI8871_01966</name>
</gene>
<dbReference type="NCBIfam" id="TIGR00977">
    <property type="entry name" value="citramal_synth"/>
    <property type="match status" value="1"/>
</dbReference>
<name>A0A2R8AVX7_9RHOB</name>